<dbReference type="Proteomes" id="UP001597344">
    <property type="component" value="Unassembled WGS sequence"/>
</dbReference>
<evidence type="ECO:0000313" key="2">
    <source>
        <dbReference type="EMBL" id="MFD2186116.1"/>
    </source>
</evidence>
<keyword evidence="3" id="KW-1185">Reference proteome</keyword>
<dbReference type="NCBIfam" id="TIGR01643">
    <property type="entry name" value="YD_repeat_2x"/>
    <property type="match status" value="1"/>
</dbReference>
<evidence type="ECO:0000313" key="3">
    <source>
        <dbReference type="Proteomes" id="UP001597344"/>
    </source>
</evidence>
<feature type="chain" id="PRO_5046204716" evidence="1">
    <location>
        <begin position="18"/>
        <end position="1062"/>
    </location>
</feature>
<organism evidence="2 3">
    <name type="scientific">Aquimarina celericrescens</name>
    <dbReference type="NCBI Taxonomy" id="1964542"/>
    <lineage>
        <taxon>Bacteria</taxon>
        <taxon>Pseudomonadati</taxon>
        <taxon>Bacteroidota</taxon>
        <taxon>Flavobacteriia</taxon>
        <taxon>Flavobacteriales</taxon>
        <taxon>Flavobacteriaceae</taxon>
        <taxon>Aquimarina</taxon>
    </lineage>
</organism>
<evidence type="ECO:0000256" key="1">
    <source>
        <dbReference type="SAM" id="SignalP"/>
    </source>
</evidence>
<dbReference type="RefSeq" id="WP_378319101.1">
    <property type="nucleotide sequence ID" value="NZ_JBHUHY010000003.1"/>
</dbReference>
<gene>
    <name evidence="2" type="ORF">ACFSJT_04885</name>
</gene>
<feature type="signal peptide" evidence="1">
    <location>
        <begin position="1"/>
        <end position="17"/>
    </location>
</feature>
<sequence length="1062" mass="119723">MKNTLLLALLLVHCLSAQEEFNPDYVEYHAEYTPVTPNAASFLQYGNTLVNHATGVPQISIPLFTIEEDGVSIPISLSYHASGVKVDDLSSVVGLKWTLNAGGGIFRQVNDKIDEEGWIVPDKKGYITPDWVSQHSLFDYTNQQIMETSNKLDDYYPDDFTFSFLNYNGTFIFNPDGTVVDEYKDAIAIQKTPGTGFGINFEARDAQGNTFYFNNTQEHNAKRVYSNNDYSRDRQSNVSGWMLDRILTKNSKEIQFTYTPYTLEYTLHQISHNISYAPACINEPGIKCVGCANDTQGAHNTKVFPTSIQYTSINQLVSTIETEKVKATFNYVEDVSLSTWKKQLSSITILDKIKNKTKRFEFTYRHFSGDARLRLDAVQEIGFDGSAKPPYRFEYVAGALPEKASLSKDFHGFYNGKNNTSLVPYSTQAYNTINQAFRNSLADRREDTNYLAIGTLQKITYPTGGSTEFEYEANAVPSTTNDNPRYITKYASVHASSAYTTSGSYRVFRSPFTITEDLSHLGTLVTYTTSSSICNFDPLEPSIDCSPFNIYQVNTDGSLGAAVFSPSKLIGAEGSVDLLKGDYMLELKVEDAKLIANPTALISVNLSWDEQEAESTATRYTGGLRVQSVIDKDADGSIAKQTQYSYSGLTGYSLNLSDTFKSYGERAVFSSDNLSLEASLIKSGYFYDTVTIETIGDDGPIKTIEYFKELYRNKSYESVMTRQEFYEGSSKVKTVDLEYTNTLEQNLQFWVLSDKDECYQFSNTILPGQLGYRNMISRNYYHRKNELTGRTEVEYYSGTPFKAFLTQYRYQYNDDMQIIKQELDGRYYATSEQAIINKNFSTNPYGKHTIIQYTYPVDHALENSSIATLQNNYQVGLPVSKTVTTNGSQILGQFIDYDAQGNVVATYRHHKGETMHTHTAGHIPSDYELRQEFILTAGKPVEVQRKDGLPTTILWDATHSYVLAQLVGVTKAELDAVVTGVIDLKTKTHAQLRTLYGTLRSSFPEAQITTYIHEPLQGVLEVTDPRGYTTQYNYDGLSRLTQVKDEDSNLISKQQYHYKNQQ</sequence>
<dbReference type="InterPro" id="IPR031325">
    <property type="entry name" value="RHS_repeat"/>
</dbReference>
<reference evidence="3" key="1">
    <citation type="journal article" date="2019" name="Int. J. Syst. Evol. Microbiol.">
        <title>The Global Catalogue of Microorganisms (GCM) 10K type strain sequencing project: providing services to taxonomists for standard genome sequencing and annotation.</title>
        <authorList>
            <consortium name="The Broad Institute Genomics Platform"/>
            <consortium name="The Broad Institute Genome Sequencing Center for Infectious Disease"/>
            <person name="Wu L."/>
            <person name="Ma J."/>
        </authorList>
    </citation>
    <scope>NUCLEOTIDE SEQUENCE [LARGE SCALE GENOMIC DNA]</scope>
    <source>
        <strain evidence="3">DT92</strain>
    </source>
</reference>
<dbReference type="EMBL" id="JBHUHY010000003">
    <property type="protein sequence ID" value="MFD2186116.1"/>
    <property type="molecule type" value="Genomic_DNA"/>
</dbReference>
<proteinExistence type="predicted"/>
<accession>A0ABW5AVJ5</accession>
<dbReference type="Pfam" id="PF05593">
    <property type="entry name" value="RHS_repeat"/>
    <property type="match status" value="1"/>
</dbReference>
<protein>
    <submittedName>
        <fullName evidence="2">RHS repeat domain-containing protein</fullName>
    </submittedName>
</protein>
<dbReference type="InterPro" id="IPR006530">
    <property type="entry name" value="YD"/>
</dbReference>
<keyword evidence="1" id="KW-0732">Signal</keyword>
<comment type="caution">
    <text evidence="2">The sequence shown here is derived from an EMBL/GenBank/DDBJ whole genome shotgun (WGS) entry which is preliminary data.</text>
</comment>
<name>A0ABW5AVJ5_9FLAO</name>